<evidence type="ECO:0000256" key="12">
    <source>
        <dbReference type="ARBA" id="ARBA00022989"/>
    </source>
</evidence>
<dbReference type="GO" id="GO:0004909">
    <property type="term" value="F:interleukin-1, type I, activating receptor activity"/>
    <property type="evidence" value="ECO:0007669"/>
    <property type="project" value="InterPro"/>
</dbReference>
<dbReference type="GO" id="GO:0019966">
    <property type="term" value="F:interleukin-1 binding"/>
    <property type="evidence" value="ECO:0007669"/>
    <property type="project" value="TreeGrafter"/>
</dbReference>
<feature type="signal peptide" evidence="29">
    <location>
        <begin position="1"/>
        <end position="20"/>
    </location>
</feature>
<evidence type="ECO:0000256" key="28">
    <source>
        <dbReference type="SAM" id="Phobius"/>
    </source>
</evidence>
<keyword evidence="11" id="KW-0378">Hydrolase</keyword>
<evidence type="ECO:0000256" key="25">
    <source>
        <dbReference type="ARBA" id="ARBA00080708"/>
    </source>
</evidence>
<protein>
    <recommendedName>
        <fullName evidence="22">Interleukin-1 receptor type 1</fullName>
    </recommendedName>
    <alternativeName>
        <fullName evidence="24">CD121 antigen-like family member A</fullName>
    </alternativeName>
    <alternativeName>
        <fullName evidence="23">Interleukin-1 receptor alpha</fullName>
    </alternativeName>
    <alternativeName>
        <fullName evidence="26">Interleukin-1 receptor type I</fullName>
    </alternativeName>
    <alternativeName>
        <fullName evidence="25">p80</fullName>
    </alternativeName>
</protein>
<dbReference type="eggNOG" id="ENOG502QWEU">
    <property type="taxonomic scope" value="Eukaryota"/>
</dbReference>
<dbReference type="PRINTS" id="PR01538">
    <property type="entry name" value="INTRLEUKN1R1"/>
</dbReference>
<evidence type="ECO:0000256" key="27">
    <source>
        <dbReference type="SAM" id="MobiDB-lite"/>
    </source>
</evidence>
<dbReference type="GO" id="GO:0050727">
    <property type="term" value="P:regulation of inflammatory response"/>
    <property type="evidence" value="ECO:0007669"/>
    <property type="project" value="TreeGrafter"/>
</dbReference>
<dbReference type="InterPro" id="IPR004076">
    <property type="entry name" value="IL-1_rcpt_I-typ"/>
</dbReference>
<evidence type="ECO:0000256" key="17">
    <source>
        <dbReference type="ARBA" id="ARBA00023180"/>
    </source>
</evidence>
<name>G8F337_MACFA</name>
<evidence type="ECO:0000256" key="20">
    <source>
        <dbReference type="ARBA" id="ARBA00057479"/>
    </source>
</evidence>
<reference evidence="32 33" key="1">
    <citation type="journal article" date="2011" name="Nat. Biotechnol.">
        <title>Genome sequencing and comparison of two nonhuman primate animal models, the cynomolgus and Chinese rhesus macaques.</title>
        <authorList>
            <person name="Yan G."/>
            <person name="Zhang G."/>
            <person name="Fang X."/>
            <person name="Zhang Y."/>
            <person name="Li C."/>
            <person name="Ling F."/>
            <person name="Cooper D.N."/>
            <person name="Li Q."/>
            <person name="Li Y."/>
            <person name="van Gool A.J."/>
            <person name="Du H."/>
            <person name="Chen J."/>
            <person name="Chen R."/>
            <person name="Zhang P."/>
            <person name="Huang Z."/>
            <person name="Thompson J.R."/>
            <person name="Meng Y."/>
            <person name="Bai Y."/>
            <person name="Wang J."/>
            <person name="Zhuo M."/>
            <person name="Wang T."/>
            <person name="Huang Y."/>
            <person name="Wei L."/>
            <person name="Li J."/>
            <person name="Wang Z."/>
            <person name="Hu H."/>
            <person name="Yang P."/>
            <person name="Le L."/>
            <person name="Stenson P.D."/>
            <person name="Li B."/>
            <person name="Liu X."/>
            <person name="Ball E.V."/>
            <person name="An N."/>
            <person name="Huang Q."/>
            <person name="Zhang Y."/>
            <person name="Fan W."/>
            <person name="Zhang X."/>
            <person name="Li Y."/>
            <person name="Wang W."/>
            <person name="Katze M.G."/>
            <person name="Su B."/>
            <person name="Nielsen R."/>
            <person name="Yang H."/>
            <person name="Wang J."/>
            <person name="Wang X."/>
            <person name="Wang J."/>
        </authorList>
    </citation>
    <scope>NUCLEOTIDE SEQUENCE [LARGE SCALE GENOMIC DNA]</scope>
    <source>
        <strain evidence="32 33">CE-4</strain>
    </source>
</reference>
<dbReference type="InterPro" id="IPR013783">
    <property type="entry name" value="Ig-like_fold"/>
</dbReference>
<dbReference type="Gene3D" id="2.60.40.10">
    <property type="entry name" value="Immunoglobulins"/>
    <property type="match status" value="3"/>
</dbReference>
<evidence type="ECO:0000256" key="2">
    <source>
        <dbReference type="ARBA" id="ARBA00004479"/>
    </source>
</evidence>
<dbReference type="FunFam" id="2.60.40.10:FF:001064">
    <property type="entry name" value="Interleukin 1 receptor, type I"/>
    <property type="match status" value="1"/>
</dbReference>
<dbReference type="PROSITE" id="PS50104">
    <property type="entry name" value="TIR"/>
    <property type="match status" value="1"/>
</dbReference>
<evidence type="ECO:0000256" key="16">
    <source>
        <dbReference type="ARBA" id="ARBA00023170"/>
    </source>
</evidence>
<dbReference type="Pfam" id="PF13895">
    <property type="entry name" value="Ig_2"/>
    <property type="match status" value="1"/>
</dbReference>
<evidence type="ECO:0000256" key="18">
    <source>
        <dbReference type="ARBA" id="ARBA00023198"/>
    </source>
</evidence>
<evidence type="ECO:0000256" key="19">
    <source>
        <dbReference type="ARBA" id="ARBA00023319"/>
    </source>
</evidence>
<evidence type="ECO:0000256" key="5">
    <source>
        <dbReference type="ARBA" id="ARBA00022475"/>
    </source>
</evidence>
<dbReference type="PANTHER" id="PTHR11890">
    <property type="entry name" value="INTERLEUKIN-1 RECEPTOR FAMILY MEMBER"/>
    <property type="match status" value="1"/>
</dbReference>
<dbReference type="SMART" id="SM00409">
    <property type="entry name" value="IG"/>
    <property type="match status" value="3"/>
</dbReference>
<dbReference type="FunFam" id="2.60.40.10:FF:000188">
    <property type="entry name" value="Interleukin-1 receptor accessory protein-like 1"/>
    <property type="match status" value="1"/>
</dbReference>
<evidence type="ECO:0000256" key="24">
    <source>
        <dbReference type="ARBA" id="ARBA00079535"/>
    </source>
</evidence>
<dbReference type="PRINTS" id="PR01536">
    <property type="entry name" value="INTRLKN1R12F"/>
</dbReference>
<evidence type="ECO:0000256" key="21">
    <source>
        <dbReference type="ARBA" id="ARBA00066184"/>
    </source>
</evidence>
<evidence type="ECO:0000256" key="6">
    <source>
        <dbReference type="ARBA" id="ARBA00022525"/>
    </source>
</evidence>
<dbReference type="FunFam" id="3.40.50.10140:FF:000002">
    <property type="entry name" value="Interleukin 1 receptor accessory protein"/>
    <property type="match status" value="1"/>
</dbReference>
<dbReference type="PROSITE" id="PS50835">
    <property type="entry name" value="IG_LIKE"/>
    <property type="match status" value="3"/>
</dbReference>
<keyword evidence="9 29" id="KW-0732">Signal</keyword>
<evidence type="ECO:0000256" key="10">
    <source>
        <dbReference type="ARBA" id="ARBA00022737"/>
    </source>
</evidence>
<evidence type="ECO:0000313" key="33">
    <source>
        <dbReference type="Proteomes" id="UP000009130"/>
    </source>
</evidence>
<dbReference type="PANTHER" id="PTHR11890:SF26">
    <property type="entry name" value="INTERLEUKIN-1 RECEPTOR TYPE 1"/>
    <property type="match status" value="1"/>
</dbReference>
<dbReference type="InterPro" id="IPR041416">
    <property type="entry name" value="IL-1RAcP-like_ig"/>
</dbReference>
<evidence type="ECO:0000256" key="15">
    <source>
        <dbReference type="ARBA" id="ARBA00023157"/>
    </source>
</evidence>
<evidence type="ECO:0000256" key="4">
    <source>
        <dbReference type="ARBA" id="ARBA00009752"/>
    </source>
</evidence>
<dbReference type="CDD" id="cd20932">
    <property type="entry name" value="Ig3_IL1R_like"/>
    <property type="match status" value="1"/>
</dbReference>
<feature type="domain" description="Ig-like" evidence="31">
    <location>
        <begin position="226"/>
        <end position="328"/>
    </location>
</feature>
<keyword evidence="5" id="KW-1003">Cell membrane</keyword>
<keyword evidence="7" id="KW-0597">Phosphoprotein</keyword>
<keyword evidence="13" id="KW-0520">NAD</keyword>
<evidence type="ECO:0000256" key="7">
    <source>
        <dbReference type="ARBA" id="ARBA00022553"/>
    </source>
</evidence>
<dbReference type="GO" id="GO:0006954">
    <property type="term" value="P:inflammatory response"/>
    <property type="evidence" value="ECO:0007669"/>
    <property type="project" value="UniProtKB-KW"/>
</dbReference>
<dbReference type="InterPro" id="IPR000157">
    <property type="entry name" value="TIR_dom"/>
</dbReference>
<dbReference type="Pfam" id="PF01582">
    <property type="entry name" value="TIR"/>
    <property type="match status" value="1"/>
</dbReference>
<feature type="domain" description="TIR" evidence="30">
    <location>
        <begin position="383"/>
        <end position="538"/>
    </location>
</feature>
<dbReference type="InterPro" id="IPR003599">
    <property type="entry name" value="Ig_sub"/>
</dbReference>
<dbReference type="AlphaFoldDB" id="G8F337"/>
<dbReference type="GO" id="GO:0016787">
    <property type="term" value="F:hydrolase activity"/>
    <property type="evidence" value="ECO:0007669"/>
    <property type="project" value="UniProtKB-KW"/>
</dbReference>
<dbReference type="CDD" id="cd20994">
    <property type="entry name" value="Ig2_IL1R_like"/>
    <property type="match status" value="1"/>
</dbReference>
<keyword evidence="14 28" id="KW-0472">Membrane</keyword>
<proteinExistence type="inferred from homology"/>
<dbReference type="PRINTS" id="PR01537">
    <property type="entry name" value="INTRLKN1R1F"/>
</dbReference>
<dbReference type="CDD" id="cd20991">
    <property type="entry name" value="Ig1_IL1R_like"/>
    <property type="match status" value="1"/>
</dbReference>
<keyword evidence="15" id="KW-1015">Disulfide bond</keyword>
<evidence type="ECO:0000259" key="30">
    <source>
        <dbReference type="PROSITE" id="PS50104"/>
    </source>
</evidence>
<sequence length="569" mass="65560">MKVLLRLICFIALLISFLEADKCNEREEKIILVSSANEIDVRPCPLNPNEYKGTITWYKNDSKTPISTEQASRIHQHKKKLWFVPAKVEDSGHYYCVVRNSSYCLRIKITAKFVENEPNLCYNAEAIFKQRLPVAGDGGLVCPYMEFFKDENNELPKLLWYKDCKPLLLDNIHFSGVKDRLIVMNVAEKHRGNYTCHASYTYLGKQYPITRVIEFITLEENKPTRPVIVSPANETIEVDLGSQIQLICNVTGQLSDTAYWKWNGSFIDEDDPVLGEDYYSVENPANKRRSTLITVLNISETESRFYKHPFTCLARNTHGMDAAYVQLIYPVTKFQKHMIGICVTLTVIIMCSVFIYKIFKVDIVLWYRDSCYDFLPIKASDGKTYDAYILYPKTVGEGSTSDCDIFVFKVLPEVLEKQCGYKLFIFGRDDYAGEDIVEVINENVKKSRRLIIILVREISGFSWLGGSSEEQIAMYNALVQDGIKVVLLELEKIQDYEKMPESIKFIKRKHGVIRWSGDFTQGPQSAKTRFWKNVRYHMPVQRRSPSSKHQLPSPATKEKLQREAHVPLG</sequence>
<keyword evidence="18" id="KW-0395">Inflammatory response</keyword>
<dbReference type="EMBL" id="JH330233">
    <property type="protein sequence ID" value="EHH61701.1"/>
    <property type="molecule type" value="Genomic_DNA"/>
</dbReference>
<dbReference type="Pfam" id="PF18452">
    <property type="entry name" value="Ig_6"/>
    <property type="match status" value="1"/>
</dbReference>
<keyword evidence="6" id="KW-0964">Secreted</keyword>
<feature type="chain" id="PRO_5003509711" description="Interleukin-1 receptor type 1" evidence="29">
    <location>
        <begin position="21"/>
        <end position="569"/>
    </location>
</feature>
<evidence type="ECO:0000256" key="23">
    <source>
        <dbReference type="ARBA" id="ARBA00075659"/>
    </source>
</evidence>
<dbReference type="SMART" id="SM00255">
    <property type="entry name" value="TIR"/>
    <property type="match status" value="1"/>
</dbReference>
<evidence type="ECO:0000256" key="14">
    <source>
        <dbReference type="ARBA" id="ARBA00023136"/>
    </source>
</evidence>
<keyword evidence="16" id="KW-0675">Receptor</keyword>
<keyword evidence="17" id="KW-0325">Glycoprotein</keyword>
<dbReference type="SUPFAM" id="SSF52200">
    <property type="entry name" value="Toll/Interleukin receptor TIR domain"/>
    <property type="match status" value="1"/>
</dbReference>
<dbReference type="InterPro" id="IPR004074">
    <property type="entry name" value="IL-1_rcpt_I/II-typ"/>
</dbReference>
<evidence type="ECO:0000313" key="32">
    <source>
        <dbReference type="EMBL" id="EHH61701.1"/>
    </source>
</evidence>
<keyword evidence="12 28" id="KW-1133">Transmembrane helix</keyword>
<feature type="region of interest" description="Disordered" evidence="27">
    <location>
        <begin position="540"/>
        <end position="569"/>
    </location>
</feature>
<comment type="subcellular location">
    <subcellularLocation>
        <location evidence="1">Cell membrane</location>
    </subcellularLocation>
    <subcellularLocation>
        <location evidence="2">Membrane</location>
        <topology evidence="2">Single-pass type I membrane protein</topology>
    </subcellularLocation>
    <subcellularLocation>
        <location evidence="3">Secreted</location>
    </subcellularLocation>
</comment>
<evidence type="ECO:0000256" key="8">
    <source>
        <dbReference type="ARBA" id="ARBA00022692"/>
    </source>
</evidence>
<feature type="domain" description="Ig-like" evidence="31">
    <location>
        <begin position="44"/>
        <end position="110"/>
    </location>
</feature>
<keyword evidence="8 28" id="KW-0812">Transmembrane</keyword>
<dbReference type="InterPro" id="IPR015621">
    <property type="entry name" value="IL-1_rcpt_fam"/>
</dbReference>
<feature type="compositionally biased region" description="Basic and acidic residues" evidence="27">
    <location>
        <begin position="556"/>
        <end position="569"/>
    </location>
</feature>
<comment type="similarity">
    <text evidence="4">Belongs to the interleukin-1 receptor family.</text>
</comment>
<comment type="function">
    <text evidence="20">Receptor for IL1A, IL1B and IL1RN. After binding to interleukin-1 associates with the coreceptor IL1RAP to form the high affinity interleukin-1 receptor complex which mediates interleukin-1-dependent activation of NF-kappa-B, MAPK and other pathways. Signaling involves the recruitment of adapter molecules such as TOLLIP, MYD88, and IRAK1 or IRAK2 via the respective TIR domains of the receptor/coreceptor subunits. Binds ligands with comparable affinity and binding of antagonist IL1RN prevents association with IL1RAP to form a signaling complex. Involved in IL1B-mediated costimulation of IFNG production from T-helper 1 (Th1) cells.</text>
</comment>
<evidence type="ECO:0000256" key="11">
    <source>
        <dbReference type="ARBA" id="ARBA00022801"/>
    </source>
</evidence>
<feature type="domain" description="Ig-like" evidence="31">
    <location>
        <begin position="118"/>
        <end position="210"/>
    </location>
</feature>
<organism evidence="33">
    <name type="scientific">Macaca fascicularis</name>
    <name type="common">Crab-eating macaque</name>
    <name type="synonym">Cynomolgus monkey</name>
    <dbReference type="NCBI Taxonomy" id="9541"/>
    <lineage>
        <taxon>Eukaryota</taxon>
        <taxon>Metazoa</taxon>
        <taxon>Chordata</taxon>
        <taxon>Craniata</taxon>
        <taxon>Vertebrata</taxon>
        <taxon>Euteleostomi</taxon>
        <taxon>Mammalia</taxon>
        <taxon>Eutheria</taxon>
        <taxon>Euarchontoglires</taxon>
        <taxon>Primates</taxon>
        <taxon>Haplorrhini</taxon>
        <taxon>Catarrhini</taxon>
        <taxon>Cercopithecidae</taxon>
        <taxon>Cercopithecinae</taxon>
        <taxon>Macaca</taxon>
    </lineage>
</organism>
<dbReference type="ABCD" id="G8F337">
    <property type="antibodies" value="5 sequenced antibodies"/>
</dbReference>
<comment type="subunit">
    <text evidence="21">The interleukin-1 receptor complex is a heterodimer of IL1R1 and IL1RAP. Interacts with PIK3R1. Interacts with IL1A.</text>
</comment>
<evidence type="ECO:0000259" key="31">
    <source>
        <dbReference type="PROSITE" id="PS50835"/>
    </source>
</evidence>
<dbReference type="InterPro" id="IPR035897">
    <property type="entry name" value="Toll_tir_struct_dom_sf"/>
</dbReference>
<dbReference type="GO" id="GO:0005886">
    <property type="term" value="C:plasma membrane"/>
    <property type="evidence" value="ECO:0007669"/>
    <property type="project" value="UniProtKB-SubCell"/>
</dbReference>
<dbReference type="SUPFAM" id="SSF48726">
    <property type="entry name" value="Immunoglobulin"/>
    <property type="match status" value="3"/>
</dbReference>
<evidence type="ECO:0000256" key="3">
    <source>
        <dbReference type="ARBA" id="ARBA00004613"/>
    </source>
</evidence>
<keyword evidence="10" id="KW-0677">Repeat</keyword>
<dbReference type="FunFam" id="2.60.40.10:FF:000284">
    <property type="entry name" value="interleukin-1 receptor accessory protein-like 1"/>
    <property type="match status" value="1"/>
</dbReference>
<evidence type="ECO:0000256" key="29">
    <source>
        <dbReference type="SAM" id="SignalP"/>
    </source>
</evidence>
<evidence type="ECO:0000256" key="22">
    <source>
        <dbReference type="ARBA" id="ARBA00067898"/>
    </source>
</evidence>
<dbReference type="Proteomes" id="UP000009130">
    <property type="component" value="Unassembled WGS sequence"/>
</dbReference>
<feature type="transmembrane region" description="Helical" evidence="28">
    <location>
        <begin position="338"/>
        <end position="359"/>
    </location>
</feature>
<dbReference type="Gene3D" id="3.40.50.10140">
    <property type="entry name" value="Toll/interleukin-1 receptor homology (TIR) domain"/>
    <property type="match status" value="1"/>
</dbReference>
<keyword evidence="19" id="KW-0393">Immunoglobulin domain</keyword>
<evidence type="ECO:0000256" key="13">
    <source>
        <dbReference type="ARBA" id="ARBA00023027"/>
    </source>
</evidence>
<dbReference type="InterPro" id="IPR007110">
    <property type="entry name" value="Ig-like_dom"/>
</dbReference>
<evidence type="ECO:0000256" key="1">
    <source>
        <dbReference type="ARBA" id="ARBA00004236"/>
    </source>
</evidence>
<evidence type="ECO:0000256" key="9">
    <source>
        <dbReference type="ARBA" id="ARBA00022729"/>
    </source>
</evidence>
<accession>G8F337</accession>
<dbReference type="GO" id="GO:0005576">
    <property type="term" value="C:extracellular region"/>
    <property type="evidence" value="ECO:0007669"/>
    <property type="project" value="UniProtKB-SubCell"/>
</dbReference>
<evidence type="ECO:0000256" key="26">
    <source>
        <dbReference type="ARBA" id="ARBA00083376"/>
    </source>
</evidence>
<gene>
    <name evidence="32" type="ORF">EGM_19744</name>
</gene>
<dbReference type="InterPro" id="IPR036179">
    <property type="entry name" value="Ig-like_dom_sf"/>
</dbReference>